<comment type="caution">
    <text evidence="2">The sequence shown here is derived from an EMBL/GenBank/DDBJ whole genome shotgun (WGS) entry which is preliminary data.</text>
</comment>
<dbReference type="SUPFAM" id="SSF56281">
    <property type="entry name" value="Metallo-hydrolase/oxidoreductase"/>
    <property type="match status" value="1"/>
</dbReference>
<dbReference type="InterPro" id="IPR036866">
    <property type="entry name" value="RibonucZ/Hydroxyglut_hydro"/>
</dbReference>
<dbReference type="SMART" id="SM00849">
    <property type="entry name" value="Lactamase_B"/>
    <property type="match status" value="1"/>
</dbReference>
<dbReference type="Proteomes" id="UP000037210">
    <property type="component" value="Unassembled WGS sequence"/>
</dbReference>
<organism evidence="2 3">
    <name type="scientific">miscellaneous Crenarchaeota group-15 archaeon DG-45</name>
    <dbReference type="NCBI Taxonomy" id="1685127"/>
    <lineage>
        <taxon>Archaea</taxon>
        <taxon>Candidatus Bathyarchaeota</taxon>
        <taxon>MCG-15</taxon>
    </lineage>
</organism>
<evidence type="ECO:0000313" key="3">
    <source>
        <dbReference type="Proteomes" id="UP000037210"/>
    </source>
</evidence>
<protein>
    <recommendedName>
        <fullName evidence="1">Metallo-beta-lactamase domain-containing protein</fullName>
    </recommendedName>
</protein>
<dbReference type="PANTHER" id="PTHR42951">
    <property type="entry name" value="METALLO-BETA-LACTAMASE DOMAIN-CONTAINING"/>
    <property type="match status" value="1"/>
</dbReference>
<feature type="domain" description="Metallo-beta-lactamase" evidence="1">
    <location>
        <begin position="19"/>
        <end position="209"/>
    </location>
</feature>
<dbReference type="Gene3D" id="3.60.15.10">
    <property type="entry name" value="Ribonuclease Z/Hydroxyacylglutathione hydrolase-like"/>
    <property type="match status" value="1"/>
</dbReference>
<gene>
    <name evidence="2" type="ORF">AC482_02935</name>
</gene>
<dbReference type="Pfam" id="PF00753">
    <property type="entry name" value="Lactamase_B"/>
    <property type="match status" value="1"/>
</dbReference>
<sequence length="278" mass="31415">MKLDRVSDRVYANTEGESGGNVGIILLGEGVAAVDAQYPVSGEDFRRSIPAMTGMPVTHLLLTHYHGDHVFGAKAFEGCEIVAHRLLKEKMEENLRTVWAPDKLPNLIEEVRLTRPERVPLYEGLRIVLPTRVFDDRLSLDGIEMRHMGGHTAGSSVVYVAEDRLLFAGDLIFAERFPWAGDPSADPDAWIEAFEALLDMDIEVIVPGHGPLCDKSEIRTQLRWFEAVRDEMGRLIDEGASAEEAAGYDGYPAFYESQWPEWRESSLMHWYQVWKGRR</sequence>
<dbReference type="CDD" id="cd16282">
    <property type="entry name" value="metallo-hydrolase-like_MBL-fold"/>
    <property type="match status" value="1"/>
</dbReference>
<accession>A0A0M0BRE1</accession>
<evidence type="ECO:0000259" key="1">
    <source>
        <dbReference type="SMART" id="SM00849"/>
    </source>
</evidence>
<evidence type="ECO:0000313" key="2">
    <source>
        <dbReference type="EMBL" id="KON30816.1"/>
    </source>
</evidence>
<dbReference type="InterPro" id="IPR001279">
    <property type="entry name" value="Metallo-B-lactamas"/>
</dbReference>
<reference evidence="2 3" key="1">
    <citation type="submission" date="2015-06" db="EMBL/GenBank/DDBJ databases">
        <title>New insights into the roles of widespread benthic archaea in carbon and nitrogen cycling.</title>
        <authorList>
            <person name="Lazar C.S."/>
            <person name="Baker B.J."/>
            <person name="Seitz K.W."/>
            <person name="Hyde A.S."/>
            <person name="Dick G.J."/>
            <person name="Hinrichs K.-U."/>
            <person name="Teske A.P."/>
        </authorList>
    </citation>
    <scope>NUCLEOTIDE SEQUENCE [LARGE SCALE GENOMIC DNA]</scope>
    <source>
        <strain evidence="2">DG-45</strain>
    </source>
</reference>
<dbReference type="PANTHER" id="PTHR42951:SF4">
    <property type="entry name" value="ACYL-COENZYME A THIOESTERASE MBLAC2"/>
    <property type="match status" value="1"/>
</dbReference>
<dbReference type="AlphaFoldDB" id="A0A0M0BRE1"/>
<dbReference type="InterPro" id="IPR050855">
    <property type="entry name" value="NDM-1-like"/>
</dbReference>
<dbReference type="EMBL" id="LFWZ01000020">
    <property type="protein sequence ID" value="KON30816.1"/>
    <property type="molecule type" value="Genomic_DNA"/>
</dbReference>
<name>A0A0M0BRE1_9ARCH</name>
<proteinExistence type="predicted"/>